<dbReference type="InterPro" id="IPR036388">
    <property type="entry name" value="WH-like_DNA-bd_sf"/>
</dbReference>
<evidence type="ECO:0000256" key="3">
    <source>
        <dbReference type="ARBA" id="ARBA00023163"/>
    </source>
</evidence>
<dbReference type="EMBL" id="JBHULC010000027">
    <property type="protein sequence ID" value="MFD2523035.1"/>
    <property type="molecule type" value="Genomic_DNA"/>
</dbReference>
<name>A0ABW5JBU0_9BACT</name>
<keyword evidence="1" id="KW-0805">Transcription regulation</keyword>
<keyword evidence="3" id="KW-0804">Transcription</keyword>
<dbReference type="Gene3D" id="1.10.10.10">
    <property type="entry name" value="Winged helix-like DNA-binding domain superfamily/Winged helix DNA-binding domain"/>
    <property type="match status" value="1"/>
</dbReference>
<evidence type="ECO:0000313" key="6">
    <source>
        <dbReference type="Proteomes" id="UP001597510"/>
    </source>
</evidence>
<reference evidence="6" key="1">
    <citation type="journal article" date="2019" name="Int. J. Syst. Evol. Microbiol.">
        <title>The Global Catalogue of Microorganisms (GCM) 10K type strain sequencing project: providing services to taxonomists for standard genome sequencing and annotation.</title>
        <authorList>
            <consortium name="The Broad Institute Genomics Platform"/>
            <consortium name="The Broad Institute Genome Sequencing Center for Infectious Disease"/>
            <person name="Wu L."/>
            <person name="Ma J."/>
        </authorList>
    </citation>
    <scope>NUCLEOTIDE SEQUENCE [LARGE SCALE GENOMIC DNA]</scope>
    <source>
        <strain evidence="6">KCTC 52344</strain>
    </source>
</reference>
<dbReference type="InterPro" id="IPR008920">
    <property type="entry name" value="TF_FadR/GntR_C"/>
</dbReference>
<dbReference type="Pfam" id="PF00392">
    <property type="entry name" value="GntR"/>
    <property type="match status" value="1"/>
</dbReference>
<dbReference type="PANTHER" id="PTHR43537">
    <property type="entry name" value="TRANSCRIPTIONAL REGULATOR, GNTR FAMILY"/>
    <property type="match status" value="1"/>
</dbReference>
<evidence type="ECO:0000256" key="2">
    <source>
        <dbReference type="ARBA" id="ARBA00023125"/>
    </source>
</evidence>
<evidence type="ECO:0000313" key="5">
    <source>
        <dbReference type="EMBL" id="MFD2523035.1"/>
    </source>
</evidence>
<dbReference type="PANTHER" id="PTHR43537:SF47">
    <property type="entry name" value="REGULATORY PROTEIN GNTR HTH"/>
    <property type="match status" value="1"/>
</dbReference>
<dbReference type="RefSeq" id="WP_340240090.1">
    <property type="nucleotide sequence ID" value="NZ_JBBEWC010000018.1"/>
</dbReference>
<gene>
    <name evidence="5" type="ORF">ACFSR2_19215</name>
</gene>
<organism evidence="5 6">
    <name type="scientific">Emticicia soli</name>
    <dbReference type="NCBI Taxonomy" id="2027878"/>
    <lineage>
        <taxon>Bacteria</taxon>
        <taxon>Pseudomonadati</taxon>
        <taxon>Bacteroidota</taxon>
        <taxon>Cytophagia</taxon>
        <taxon>Cytophagales</taxon>
        <taxon>Leadbetterellaceae</taxon>
        <taxon>Emticicia</taxon>
    </lineage>
</organism>
<keyword evidence="6" id="KW-1185">Reference proteome</keyword>
<dbReference type="Gene3D" id="1.20.120.530">
    <property type="entry name" value="GntR ligand-binding domain-like"/>
    <property type="match status" value="1"/>
</dbReference>
<protein>
    <submittedName>
        <fullName evidence="5">FadR/GntR family transcriptional regulator</fullName>
    </submittedName>
</protein>
<evidence type="ECO:0000259" key="4">
    <source>
        <dbReference type="PROSITE" id="PS50949"/>
    </source>
</evidence>
<dbReference type="InterPro" id="IPR011711">
    <property type="entry name" value="GntR_C"/>
</dbReference>
<sequence>MMTTPIHKHSLAEVVANQLSSHIQSGHYAVNQKLPTEPELMKQFGVGRSTIREAVRMLANSGLLRVQQGVGTFIKEYSSGNETLNQRLKRAKSKDIDEIRQMIEVKIAQKAALNRSEAHLDIIEGFLKQRFEASHAGLLEECITADINFHVSIARASGNEILADIYHAFSSHLKSWFLQVHPDTTAFIETNELHALLFQSIKEGDAAKALHYANSILNL</sequence>
<dbReference type="PRINTS" id="PR00035">
    <property type="entry name" value="HTHGNTR"/>
</dbReference>
<feature type="domain" description="HTH gntR-type" evidence="4">
    <location>
        <begin position="9"/>
        <end position="77"/>
    </location>
</feature>
<accession>A0ABW5JBU0</accession>
<dbReference type="SMART" id="SM00895">
    <property type="entry name" value="FCD"/>
    <property type="match status" value="1"/>
</dbReference>
<dbReference type="SMART" id="SM00345">
    <property type="entry name" value="HTH_GNTR"/>
    <property type="match status" value="1"/>
</dbReference>
<comment type="caution">
    <text evidence="5">The sequence shown here is derived from an EMBL/GenBank/DDBJ whole genome shotgun (WGS) entry which is preliminary data.</text>
</comment>
<dbReference type="SUPFAM" id="SSF46785">
    <property type="entry name" value="Winged helix' DNA-binding domain"/>
    <property type="match status" value="1"/>
</dbReference>
<dbReference type="InterPro" id="IPR036390">
    <property type="entry name" value="WH_DNA-bd_sf"/>
</dbReference>
<dbReference type="CDD" id="cd07377">
    <property type="entry name" value="WHTH_GntR"/>
    <property type="match status" value="1"/>
</dbReference>
<dbReference type="Proteomes" id="UP001597510">
    <property type="component" value="Unassembled WGS sequence"/>
</dbReference>
<dbReference type="InterPro" id="IPR000524">
    <property type="entry name" value="Tscrpt_reg_HTH_GntR"/>
</dbReference>
<dbReference type="SUPFAM" id="SSF48008">
    <property type="entry name" value="GntR ligand-binding domain-like"/>
    <property type="match status" value="1"/>
</dbReference>
<proteinExistence type="predicted"/>
<evidence type="ECO:0000256" key="1">
    <source>
        <dbReference type="ARBA" id="ARBA00023015"/>
    </source>
</evidence>
<dbReference type="Pfam" id="PF07729">
    <property type="entry name" value="FCD"/>
    <property type="match status" value="1"/>
</dbReference>
<keyword evidence="2" id="KW-0238">DNA-binding</keyword>
<dbReference type="PROSITE" id="PS50949">
    <property type="entry name" value="HTH_GNTR"/>
    <property type="match status" value="1"/>
</dbReference>